<keyword evidence="3 8" id="KW-0349">Heme</keyword>
<reference evidence="10" key="1">
    <citation type="submission" date="2020-05" db="UniProtKB">
        <authorList>
            <consortium name="EnsemblMetazoa"/>
        </authorList>
    </citation>
    <scope>IDENTIFICATION</scope>
    <source>
        <strain evidence="10">USDA</strain>
    </source>
</reference>
<dbReference type="GO" id="GO:0020037">
    <property type="term" value="F:heme binding"/>
    <property type="evidence" value="ECO:0007669"/>
    <property type="project" value="InterPro"/>
</dbReference>
<dbReference type="PRINTS" id="PR00463">
    <property type="entry name" value="EP450I"/>
</dbReference>
<dbReference type="PANTHER" id="PTHR24279:SF120">
    <property type="entry name" value="CYTOCHROME P450"/>
    <property type="match status" value="1"/>
</dbReference>
<keyword evidence="6 8" id="KW-0408">Iron</keyword>
<dbReference type="Gene3D" id="1.10.630.10">
    <property type="entry name" value="Cytochrome P450"/>
    <property type="match status" value="1"/>
</dbReference>
<evidence type="ECO:0000256" key="4">
    <source>
        <dbReference type="ARBA" id="ARBA00022723"/>
    </source>
</evidence>
<evidence type="ECO:0000256" key="5">
    <source>
        <dbReference type="ARBA" id="ARBA00023002"/>
    </source>
</evidence>
<dbReference type="PRINTS" id="PR00385">
    <property type="entry name" value="P450"/>
</dbReference>
<dbReference type="SUPFAM" id="SSF48264">
    <property type="entry name" value="Cytochrome P450"/>
    <property type="match status" value="1"/>
</dbReference>
<keyword evidence="11" id="KW-1185">Reference proteome</keyword>
<organism evidence="10 11">
    <name type="scientific">Stomoxys calcitrans</name>
    <name type="common">Stable fly</name>
    <name type="synonym">Conops calcitrans</name>
    <dbReference type="NCBI Taxonomy" id="35570"/>
    <lineage>
        <taxon>Eukaryota</taxon>
        <taxon>Metazoa</taxon>
        <taxon>Ecdysozoa</taxon>
        <taxon>Arthropoda</taxon>
        <taxon>Hexapoda</taxon>
        <taxon>Insecta</taxon>
        <taxon>Pterygota</taxon>
        <taxon>Neoptera</taxon>
        <taxon>Endopterygota</taxon>
        <taxon>Diptera</taxon>
        <taxon>Brachycera</taxon>
        <taxon>Muscomorpha</taxon>
        <taxon>Muscoidea</taxon>
        <taxon>Muscidae</taxon>
        <taxon>Stomoxys</taxon>
    </lineage>
</organism>
<dbReference type="CDD" id="cd11054">
    <property type="entry name" value="CYP24A1-like"/>
    <property type="match status" value="1"/>
</dbReference>
<dbReference type="Pfam" id="PF00067">
    <property type="entry name" value="p450"/>
    <property type="match status" value="1"/>
</dbReference>
<proteinExistence type="inferred from homology"/>
<comment type="similarity">
    <text evidence="2 9">Belongs to the cytochrome P450 family.</text>
</comment>
<gene>
    <name evidence="10" type="primary">106087124</name>
</gene>
<keyword evidence="7 9" id="KW-0503">Monooxygenase</keyword>
<dbReference type="KEGG" id="scac:106087124"/>
<dbReference type="Proteomes" id="UP000095300">
    <property type="component" value="Unassembled WGS sequence"/>
</dbReference>
<comment type="cofactor">
    <cofactor evidence="1 8">
        <name>heme</name>
        <dbReference type="ChEBI" id="CHEBI:30413"/>
    </cofactor>
</comment>
<dbReference type="GO" id="GO:0004497">
    <property type="term" value="F:monooxygenase activity"/>
    <property type="evidence" value="ECO:0007669"/>
    <property type="project" value="UniProtKB-KW"/>
</dbReference>
<evidence type="ECO:0000256" key="6">
    <source>
        <dbReference type="ARBA" id="ARBA00023004"/>
    </source>
</evidence>
<dbReference type="OrthoDB" id="3945418at2759"/>
<dbReference type="GO" id="GO:0016705">
    <property type="term" value="F:oxidoreductase activity, acting on paired donors, with incorporation or reduction of molecular oxygen"/>
    <property type="evidence" value="ECO:0007669"/>
    <property type="project" value="InterPro"/>
</dbReference>
<dbReference type="InterPro" id="IPR036396">
    <property type="entry name" value="Cyt_P450_sf"/>
</dbReference>
<evidence type="ECO:0000256" key="8">
    <source>
        <dbReference type="PIRSR" id="PIRSR602401-1"/>
    </source>
</evidence>
<dbReference type="InterPro" id="IPR017972">
    <property type="entry name" value="Cyt_P450_CS"/>
</dbReference>
<dbReference type="PANTHER" id="PTHR24279">
    <property type="entry name" value="CYTOCHROME P450"/>
    <property type="match status" value="1"/>
</dbReference>
<dbReference type="AlphaFoldDB" id="A0A1I8PUG4"/>
<evidence type="ECO:0000256" key="2">
    <source>
        <dbReference type="ARBA" id="ARBA00010617"/>
    </source>
</evidence>
<dbReference type="EnsemblMetazoa" id="SCAU011237-RA">
    <property type="protein sequence ID" value="SCAU011237-PA"/>
    <property type="gene ID" value="SCAU011237"/>
</dbReference>
<keyword evidence="4 8" id="KW-0479">Metal-binding</keyword>
<evidence type="ECO:0000313" key="10">
    <source>
        <dbReference type="EnsemblMetazoa" id="SCAU011237-PA"/>
    </source>
</evidence>
<evidence type="ECO:0000256" key="7">
    <source>
        <dbReference type="ARBA" id="ARBA00023033"/>
    </source>
</evidence>
<evidence type="ECO:0000313" key="11">
    <source>
        <dbReference type="Proteomes" id="UP000095300"/>
    </source>
</evidence>
<name>A0A1I8PUG4_STOCA</name>
<keyword evidence="5 9" id="KW-0560">Oxidoreductase</keyword>
<evidence type="ECO:0008006" key="12">
    <source>
        <dbReference type="Google" id="ProtNLM"/>
    </source>
</evidence>
<dbReference type="GO" id="GO:0005506">
    <property type="term" value="F:iron ion binding"/>
    <property type="evidence" value="ECO:0007669"/>
    <property type="project" value="InterPro"/>
</dbReference>
<feature type="binding site" description="axial binding residue" evidence="8">
    <location>
        <position position="476"/>
    </location>
    <ligand>
        <name>heme</name>
        <dbReference type="ChEBI" id="CHEBI:30413"/>
    </ligand>
    <ligandPart>
        <name>Fe</name>
        <dbReference type="ChEBI" id="CHEBI:18248"/>
    </ligandPart>
</feature>
<accession>A0A1I8PUG4</accession>
<sequence length="530" mass="60973">MLKIRIRHLHINQTTLRQQCLSRLYSGNATKSEWQQAKPLEEIPTMSVFKLLLNYMPGGRYAKLDSTQLMLAFKEDMGPIARLKGVFGRPDFVVTHNPQDFEITFRNEGIWPLRPGMESMVYYRSKIRPEIFQGIEGLMGAQGEKWGTFRTAVNPVLMQPKNVRLYLQKMSNINEEFVERIRHIRDPQSLEVPFTFEEEINRWTLESVSVVALDRQLGLITKNRDNLVAKQLFQALTDFFTYSLEIEFKPSIWRYYKTPTFKKLLASLDTITDITKSYVDEAFARIEEEQRVKGVDKSESDKSVLEKLIKIDKKIAMVMAMDMLMTGVDTTSSMFTGILLSLAKNPEKQNKLHEEVRQLLPQKDSAFSEASFQNMPYLRACIKESMRIYPLGVGNARALANDAVLSGYQVPKGTIVSMISASLLKDNQHYPRANEYLPERWLRPKTGDDKVSACPNDLKPSSNFIYLPFGFGSRSCIGRRIAEMELELGIACLVRNFRIEFNYPTENAFKSLFLNVPNIPLTFKFIDVEN</sequence>
<evidence type="ECO:0000256" key="1">
    <source>
        <dbReference type="ARBA" id="ARBA00001971"/>
    </source>
</evidence>
<dbReference type="PROSITE" id="PS00086">
    <property type="entry name" value="CYTOCHROME_P450"/>
    <property type="match status" value="1"/>
</dbReference>
<evidence type="ECO:0000256" key="3">
    <source>
        <dbReference type="ARBA" id="ARBA00022617"/>
    </source>
</evidence>
<dbReference type="InterPro" id="IPR050479">
    <property type="entry name" value="CYP11_CYP27_families"/>
</dbReference>
<protein>
    <recommendedName>
        <fullName evidence="12">Cytochrome P450</fullName>
    </recommendedName>
</protein>
<evidence type="ECO:0000256" key="9">
    <source>
        <dbReference type="RuleBase" id="RU000461"/>
    </source>
</evidence>
<dbReference type="FunFam" id="1.10.630.10:FF:000006">
    <property type="entry name" value="Cytochrome P450 302a1, mitochondrial"/>
    <property type="match status" value="1"/>
</dbReference>
<dbReference type="VEuPathDB" id="VectorBase:SCAU011237"/>
<dbReference type="InterPro" id="IPR002401">
    <property type="entry name" value="Cyt_P450_E_grp-I"/>
</dbReference>
<dbReference type="InterPro" id="IPR001128">
    <property type="entry name" value="Cyt_P450"/>
</dbReference>
<dbReference type="STRING" id="35570.A0A1I8PUG4"/>